<evidence type="ECO:0000256" key="3">
    <source>
        <dbReference type="ARBA" id="ARBA00023004"/>
    </source>
</evidence>
<dbReference type="GO" id="GO:0046872">
    <property type="term" value="F:metal ion binding"/>
    <property type="evidence" value="ECO:0007669"/>
    <property type="project" value="UniProtKB-UniRule"/>
</dbReference>
<feature type="region of interest" description="Disordered" evidence="7">
    <location>
        <begin position="1"/>
        <end position="28"/>
    </location>
</feature>
<keyword evidence="6" id="KW-1133">Transmembrane helix</keyword>
<keyword evidence="6" id="KW-0812">Transmembrane</keyword>
<dbReference type="InterPro" id="IPR053100">
    <property type="entry name" value="Cytochrome_b5-related"/>
</dbReference>
<dbReference type="InterPro" id="IPR001199">
    <property type="entry name" value="Cyt_B5-like_heme/steroid-bd"/>
</dbReference>
<evidence type="ECO:0000259" key="8">
    <source>
        <dbReference type="PROSITE" id="PS50255"/>
    </source>
</evidence>
<dbReference type="PROSITE" id="PS00191">
    <property type="entry name" value="CYTOCHROME_B5_1"/>
    <property type="match status" value="1"/>
</dbReference>
<comment type="similarity">
    <text evidence="6">Belongs to the cytochrome b5 family.</text>
</comment>
<evidence type="ECO:0000256" key="1">
    <source>
        <dbReference type="ARBA" id="ARBA00022617"/>
    </source>
</evidence>
<evidence type="ECO:0000256" key="2">
    <source>
        <dbReference type="ARBA" id="ARBA00022723"/>
    </source>
</evidence>
<dbReference type="Pfam" id="PF00173">
    <property type="entry name" value="Cyt-b5"/>
    <property type="match status" value="1"/>
</dbReference>
<feature type="transmembrane region" description="Helical" evidence="6">
    <location>
        <begin position="137"/>
        <end position="157"/>
    </location>
</feature>
<name>A0A2P1IU96_RHYDO</name>
<keyword evidence="2 6" id="KW-0479">Metal-binding</keyword>
<dbReference type="AlphaFoldDB" id="A0A2P1IU96"/>
<dbReference type="GO" id="GO:0020037">
    <property type="term" value="F:heme binding"/>
    <property type="evidence" value="ECO:0007669"/>
    <property type="project" value="UniProtKB-UniRule"/>
</dbReference>
<feature type="transmembrane region" description="Helical" evidence="6">
    <location>
        <begin position="286"/>
        <end position="303"/>
    </location>
</feature>
<dbReference type="EMBL" id="MG254895">
    <property type="protein sequence ID" value="AVN89738.1"/>
    <property type="molecule type" value="mRNA"/>
</dbReference>
<proteinExistence type="evidence at transcript level"/>
<dbReference type="GO" id="GO:0006629">
    <property type="term" value="P:lipid metabolic process"/>
    <property type="evidence" value="ECO:0007669"/>
    <property type="project" value="InterPro"/>
</dbReference>
<evidence type="ECO:0000256" key="6">
    <source>
        <dbReference type="RuleBase" id="RU362121"/>
    </source>
</evidence>
<feature type="transmembrane region" description="Helical" evidence="6">
    <location>
        <begin position="309"/>
        <end position="329"/>
    </location>
</feature>
<dbReference type="FunFam" id="3.10.120.10:FF:000020">
    <property type="entry name" value="Cytochrome b5-related protein"/>
    <property type="match status" value="1"/>
</dbReference>
<keyword evidence="1 6" id="KW-0349">Heme</keyword>
<evidence type="ECO:0000313" key="9">
    <source>
        <dbReference type="EMBL" id="AVN89738.1"/>
    </source>
</evidence>
<dbReference type="Pfam" id="PF00487">
    <property type="entry name" value="FA_desaturase"/>
    <property type="match status" value="1"/>
</dbReference>
<dbReference type="Gene3D" id="3.10.120.10">
    <property type="entry name" value="Cytochrome b5-like heme/steroid binding domain"/>
    <property type="match status" value="1"/>
</dbReference>
<dbReference type="PROSITE" id="PS50255">
    <property type="entry name" value="CYTOCHROME_B5_2"/>
    <property type="match status" value="1"/>
</dbReference>
<comment type="function">
    <text evidence="4">May play a role in muscle cell metabolism.</text>
</comment>
<feature type="transmembrane region" description="Helical" evidence="6">
    <location>
        <begin position="164"/>
        <end position="185"/>
    </location>
</feature>
<keyword evidence="3 6" id="KW-0408">Iron</keyword>
<evidence type="ECO:0000256" key="7">
    <source>
        <dbReference type="SAM" id="MobiDB-lite"/>
    </source>
</evidence>
<keyword evidence="6" id="KW-0472">Membrane</keyword>
<dbReference type="PANTHER" id="PTHR16740">
    <property type="entry name" value="CYTOCHROME B5-RELATED PROTEIN-RELATED"/>
    <property type="match status" value="1"/>
</dbReference>
<sequence>MAPRSSEVVPQSSLGMKPFKHRNKHPQSGELWLEDKKLLDGAEGLWRVHDKIYDLNAFIRKHPGGPSWLQVTKGTDITEAFESHHISTGPEELLQKFYVRDAKTKRNSPFTFEENGFYRTLKKNVREALKDIPKQPIGTSAFFTDVSCIATFLFAVLAITYENYLLAIIAGCFLAFTSIASHNYIHKKDNFRMYYMNLSLMDYREWRVTHALSHHLYTNTINDLEITAFEPIVPFLPTEKSSKTKILSCLYVPLLMASVFHLCLIFRVRGYIIDKEIRKNIKLEDFILFLLPLTMYVLGGQSLLRTLIFWNIIIVVGSFHFFVVGFTAAHHHPDIFHDGDATRGDKIDWGIGQLDAVVDRVEITGSHWLVLTTFGDHCLHHMFPTLDHGALDYIYPIFRKTMKEFNVNMRFSTELTLMKGMFRQLVRSEPNPNPPDLFKTLD</sequence>
<protein>
    <recommendedName>
        <fullName evidence="5">Cytochrome b5-related protein</fullName>
    </recommendedName>
</protein>
<dbReference type="InterPro" id="IPR018506">
    <property type="entry name" value="Cyt_B5_heme-BS"/>
</dbReference>
<gene>
    <name evidence="9" type="primary">Cyt-b5-r</name>
</gene>
<feature type="transmembrane region" description="Helical" evidence="6">
    <location>
        <begin position="245"/>
        <end position="266"/>
    </location>
</feature>
<dbReference type="PANTHER" id="PTHR16740:SF1">
    <property type="entry name" value="CYTOCHROME B5-RELATED PROTEIN-RELATED"/>
    <property type="match status" value="1"/>
</dbReference>
<comment type="caution">
    <text evidence="6">Lacks conserved residue(s) required for the propagation of feature annotation.</text>
</comment>
<reference evidence="9" key="1">
    <citation type="journal article" date="2018" name="Genetics">
        <title>Variant Linkage Analysis Using de Novo Transcriptome Sequencing Identifies a Conserved Phosphine Resistance Gene in Insects.</title>
        <authorList>
            <person name="Schlipalius D.I."/>
            <person name="Tuck A.G."/>
            <person name="Jagadeesan R."/>
            <person name="Nguyen T."/>
            <person name="Kaur R."/>
            <person name="Subramanian S."/>
            <person name="Barrero R."/>
            <person name="Nayak M."/>
            <person name="Ebert P.R."/>
        </authorList>
    </citation>
    <scope>NUCLEOTIDE SEQUENCE</scope>
    <source>
        <strain evidence="9">QRD14</strain>
    </source>
</reference>
<dbReference type="InterPro" id="IPR036400">
    <property type="entry name" value="Cyt_B5-like_heme/steroid_sf"/>
</dbReference>
<accession>A0A2P1IU96</accession>
<evidence type="ECO:0000256" key="4">
    <source>
        <dbReference type="ARBA" id="ARBA00055674"/>
    </source>
</evidence>
<evidence type="ECO:0000256" key="5">
    <source>
        <dbReference type="ARBA" id="ARBA00073492"/>
    </source>
</evidence>
<dbReference type="InterPro" id="IPR005804">
    <property type="entry name" value="FA_desaturase_dom"/>
</dbReference>
<feature type="domain" description="Cytochrome b5 heme-binding" evidence="8">
    <location>
        <begin position="20"/>
        <end position="103"/>
    </location>
</feature>
<dbReference type="SUPFAM" id="SSF55856">
    <property type="entry name" value="Cytochrome b5-like heme/steroid binding domain"/>
    <property type="match status" value="1"/>
</dbReference>
<organism evidence="9">
    <name type="scientific">Rhyzopertha dominica</name>
    <name type="common">Lesser grain borer</name>
    <name type="synonym">Synodendron dominica</name>
    <dbReference type="NCBI Taxonomy" id="92692"/>
    <lineage>
        <taxon>Eukaryota</taxon>
        <taxon>Metazoa</taxon>
        <taxon>Ecdysozoa</taxon>
        <taxon>Arthropoda</taxon>
        <taxon>Hexapoda</taxon>
        <taxon>Insecta</taxon>
        <taxon>Pterygota</taxon>
        <taxon>Neoptera</taxon>
        <taxon>Endopterygota</taxon>
        <taxon>Coleoptera</taxon>
        <taxon>Polyphaga</taxon>
        <taxon>Bostrichiformia</taxon>
        <taxon>Bostrichidae</taxon>
        <taxon>Dinoderinae</taxon>
        <taxon>Rhyzopertha</taxon>
    </lineage>
</organism>
<dbReference type="SMART" id="SM01117">
    <property type="entry name" value="Cyt-b5"/>
    <property type="match status" value="1"/>
</dbReference>